<dbReference type="InterPro" id="IPR050834">
    <property type="entry name" value="Glycosyltransf_2"/>
</dbReference>
<proteinExistence type="predicted"/>
<dbReference type="GO" id="GO:0016740">
    <property type="term" value="F:transferase activity"/>
    <property type="evidence" value="ECO:0007669"/>
    <property type="project" value="UniProtKB-KW"/>
</dbReference>
<dbReference type="PANTHER" id="PTHR43685:SF2">
    <property type="entry name" value="GLYCOSYLTRANSFERASE 2-LIKE DOMAIN-CONTAINING PROTEIN"/>
    <property type="match status" value="1"/>
</dbReference>
<protein>
    <submittedName>
        <fullName evidence="2">Glycosyl transferase</fullName>
    </submittedName>
</protein>
<evidence type="ECO:0000313" key="2">
    <source>
        <dbReference type="EMBL" id="GFM37307.1"/>
    </source>
</evidence>
<dbReference type="EMBL" id="BLVP01000008">
    <property type="protein sequence ID" value="GFM37307.1"/>
    <property type="molecule type" value="Genomic_DNA"/>
</dbReference>
<accession>A0A7J0BUB2</accession>
<dbReference type="Gene3D" id="3.90.550.10">
    <property type="entry name" value="Spore Coat Polysaccharide Biosynthesis Protein SpsA, Chain A"/>
    <property type="match status" value="1"/>
</dbReference>
<evidence type="ECO:0000313" key="3">
    <source>
        <dbReference type="Proteomes" id="UP000503820"/>
    </source>
</evidence>
<gene>
    <name evidence="2" type="ORF">DSM19430T_19910</name>
</gene>
<keyword evidence="2" id="KW-0808">Transferase</keyword>
<comment type="caution">
    <text evidence="2">The sequence shown here is derived from an EMBL/GenBank/DDBJ whole genome shotgun (WGS) entry which is preliminary data.</text>
</comment>
<dbReference type="PANTHER" id="PTHR43685">
    <property type="entry name" value="GLYCOSYLTRANSFERASE"/>
    <property type="match status" value="1"/>
</dbReference>
<feature type="domain" description="Glycosyltransferase 2-like" evidence="1">
    <location>
        <begin position="6"/>
        <end position="134"/>
    </location>
</feature>
<organism evidence="2 3">
    <name type="scientific">Desulfovibrio psychrotolerans</name>
    <dbReference type="NCBI Taxonomy" id="415242"/>
    <lineage>
        <taxon>Bacteria</taxon>
        <taxon>Pseudomonadati</taxon>
        <taxon>Thermodesulfobacteriota</taxon>
        <taxon>Desulfovibrionia</taxon>
        <taxon>Desulfovibrionales</taxon>
        <taxon>Desulfovibrionaceae</taxon>
        <taxon>Desulfovibrio</taxon>
    </lineage>
</organism>
<name>A0A7J0BUB2_9BACT</name>
<dbReference type="AlphaFoldDB" id="A0A7J0BUB2"/>
<dbReference type="InterPro" id="IPR029044">
    <property type="entry name" value="Nucleotide-diphossugar_trans"/>
</dbReference>
<sequence length="324" mass="36978">MSVLVSVIMPAYNSERFIEKAILSVVAEQGMDDLELLVVDDWSSDTTWELVSEMQRTYPNIWIMRNVRRKGPAGGRNTGLMNANGKYISFLDSDDVWLPGHLKKSIEYCERDGVDIVFNDFSVVDYETGEHLFNWFERKPLFQAMDRRHVSGCLYVLEGDVVKVLLNESFIHMQALVAKASAFEGMYFDEEMFSVDDLDFCVRLSRRGGHVMACANDVTGIYNRHAGGITAASLDRSICCVENHIKLFESYMRDEDFARYRKTLRKRLVQEYMEHAYWMRKKGRLGDAARSALSAMRYGAGLEPVRELCKVGYSSLQSALSGGR</sequence>
<dbReference type="RefSeq" id="WP_174409919.1">
    <property type="nucleotide sequence ID" value="NZ_BLVP01000008.1"/>
</dbReference>
<keyword evidence="3" id="KW-1185">Reference proteome</keyword>
<dbReference type="SUPFAM" id="SSF53448">
    <property type="entry name" value="Nucleotide-diphospho-sugar transferases"/>
    <property type="match status" value="1"/>
</dbReference>
<reference evidence="2 3" key="1">
    <citation type="submission" date="2020-05" db="EMBL/GenBank/DDBJ databases">
        <title>Draft genome sequence of Desulfovibrio psychrotolerans JS1T.</title>
        <authorList>
            <person name="Ueno A."/>
            <person name="Tamazawa S."/>
            <person name="Tamamura S."/>
            <person name="Murakami T."/>
            <person name="Kiyama T."/>
            <person name="Inomata H."/>
            <person name="Amano Y."/>
            <person name="Miyakawa K."/>
            <person name="Tamaki H."/>
            <person name="Naganuma T."/>
            <person name="Kaneko K."/>
        </authorList>
    </citation>
    <scope>NUCLEOTIDE SEQUENCE [LARGE SCALE GENOMIC DNA]</scope>
    <source>
        <strain evidence="2 3">JS1</strain>
    </source>
</reference>
<dbReference type="Proteomes" id="UP000503820">
    <property type="component" value="Unassembled WGS sequence"/>
</dbReference>
<evidence type="ECO:0000259" key="1">
    <source>
        <dbReference type="Pfam" id="PF00535"/>
    </source>
</evidence>
<dbReference type="CDD" id="cd00761">
    <property type="entry name" value="Glyco_tranf_GTA_type"/>
    <property type="match status" value="1"/>
</dbReference>
<dbReference type="InterPro" id="IPR001173">
    <property type="entry name" value="Glyco_trans_2-like"/>
</dbReference>
<dbReference type="Pfam" id="PF00535">
    <property type="entry name" value="Glycos_transf_2"/>
    <property type="match status" value="1"/>
</dbReference>